<comment type="caution">
    <text evidence="3">The sequence shown here is derived from an EMBL/GenBank/DDBJ whole genome shotgun (WGS) entry which is preliminary data.</text>
</comment>
<evidence type="ECO:0000259" key="2">
    <source>
        <dbReference type="SMART" id="SM00382"/>
    </source>
</evidence>
<evidence type="ECO:0000256" key="1">
    <source>
        <dbReference type="ARBA" id="ARBA00006611"/>
    </source>
</evidence>
<dbReference type="PANTHER" id="PTHR30486:SF6">
    <property type="entry name" value="TYPE IV PILUS RETRACTATION ATPASE PILT"/>
    <property type="match status" value="1"/>
</dbReference>
<dbReference type="InterPro" id="IPR027417">
    <property type="entry name" value="P-loop_NTPase"/>
</dbReference>
<organism evidence="3">
    <name type="scientific">mine drainage metagenome</name>
    <dbReference type="NCBI Taxonomy" id="410659"/>
    <lineage>
        <taxon>unclassified sequences</taxon>
        <taxon>metagenomes</taxon>
        <taxon>ecological metagenomes</taxon>
    </lineage>
</organism>
<feature type="domain" description="AAA+ ATPase" evidence="2">
    <location>
        <begin position="252"/>
        <end position="483"/>
    </location>
</feature>
<proteinExistence type="inferred from homology"/>
<dbReference type="SMART" id="SM00382">
    <property type="entry name" value="AAA"/>
    <property type="match status" value="1"/>
</dbReference>
<dbReference type="Gene3D" id="3.30.450.380">
    <property type="match status" value="1"/>
</dbReference>
<dbReference type="GO" id="GO:0016887">
    <property type="term" value="F:ATP hydrolysis activity"/>
    <property type="evidence" value="ECO:0007669"/>
    <property type="project" value="InterPro"/>
</dbReference>
<dbReference type="InterPro" id="IPR050921">
    <property type="entry name" value="T4SS_GSP_E_ATPase"/>
</dbReference>
<dbReference type="InterPro" id="IPR003593">
    <property type="entry name" value="AAA+_ATPase"/>
</dbReference>
<dbReference type="InterPro" id="IPR001482">
    <property type="entry name" value="T2SS/T4SS_dom"/>
</dbReference>
<dbReference type="Pfam" id="PF23989">
    <property type="entry name" value="PilB3_C"/>
    <property type="match status" value="1"/>
</dbReference>
<dbReference type="Pfam" id="PF00437">
    <property type="entry name" value="T2SSE"/>
    <property type="match status" value="1"/>
</dbReference>
<dbReference type="Gene3D" id="3.40.50.300">
    <property type="entry name" value="P-loop containing nucleotide triphosphate hydrolases"/>
    <property type="match status" value="1"/>
</dbReference>
<reference evidence="3" key="2">
    <citation type="journal article" date="2014" name="ISME J.">
        <title>Microbial stratification in low pH oxic and suboxic macroscopic growths along an acid mine drainage.</title>
        <authorList>
            <person name="Mendez-Garcia C."/>
            <person name="Mesa V."/>
            <person name="Sprenger R.R."/>
            <person name="Richter M."/>
            <person name="Diez M.S."/>
            <person name="Solano J."/>
            <person name="Bargiela R."/>
            <person name="Golyshina O.V."/>
            <person name="Manteca A."/>
            <person name="Ramos J.L."/>
            <person name="Gallego J.R."/>
            <person name="Llorente I."/>
            <person name="Martins Dos Santos V.A."/>
            <person name="Jensen O.N."/>
            <person name="Pelaez A.I."/>
            <person name="Sanchez J."/>
            <person name="Ferrer M."/>
        </authorList>
    </citation>
    <scope>NUCLEOTIDE SEQUENCE</scope>
</reference>
<name>T1C465_9ZZZZ</name>
<dbReference type="AlphaFoldDB" id="T1C465"/>
<dbReference type="InterPro" id="IPR056571">
    <property type="entry name" value="PilB3-like_C"/>
</dbReference>
<dbReference type="PANTHER" id="PTHR30486">
    <property type="entry name" value="TWITCHING MOTILITY PROTEIN PILT"/>
    <property type="match status" value="1"/>
</dbReference>
<gene>
    <name evidence="3" type="ORF">B1B_02014</name>
</gene>
<sequence>MSGAGRTILVPSALDSFAGERELQRTAIDPPYSAVRVLLDRATETPRYEVLEATLSLEERRVAEELRAALPHILPGEHGPRLPRERVERVRWIVEEYLDSHHRTLEGDARGRIVHDLVRDALGYGPIDAMMRDPEIEDISCDGVGIPLYVFHARYESIPTNVRFPEERALDSFVLLLGQRCGRSLSVARPILDGTTPEGHRVQATYGREVTSRGASFTIRRFRDRPFTPVDLVLSGTANEEMLAYLWLGAEHGESLIVCGGPGAGKTSTLNAIAVFIAPSAKVVSIEDVRELHLPHENWVATATRDGIGDRGPNGKSLGEIDMFDLVRAALRQRPSHILVGEVRGREAYAMFQAMATGHATYATMHADSVRSMVARLENPPIHVPRVLLSSLRQVAIEAQVQTSRGTVRRLLQIVEIVRLEPETNELVTNPVYEWDPATDSFHFQGHSYLLDRVAAATHRSMEEMRAEFERRVRVIRYLVEQRITDYRELWHPIAEYYRDPGALLERIERSSPGGEPP</sequence>
<accession>T1C465</accession>
<protein>
    <submittedName>
        <fullName evidence="3">Type II secretion system protein E</fullName>
    </submittedName>
</protein>
<dbReference type="CDD" id="cd01130">
    <property type="entry name" value="VirB11-like_ATPase"/>
    <property type="match status" value="1"/>
</dbReference>
<dbReference type="EMBL" id="AUZY01001192">
    <property type="protein sequence ID" value="EQD75618.1"/>
    <property type="molecule type" value="Genomic_DNA"/>
</dbReference>
<evidence type="ECO:0000313" key="3">
    <source>
        <dbReference type="EMBL" id="EQD75618.1"/>
    </source>
</evidence>
<reference evidence="3" key="1">
    <citation type="submission" date="2013-08" db="EMBL/GenBank/DDBJ databases">
        <authorList>
            <person name="Mendez C."/>
            <person name="Richter M."/>
            <person name="Ferrer M."/>
            <person name="Sanchez J."/>
        </authorList>
    </citation>
    <scope>NUCLEOTIDE SEQUENCE</scope>
</reference>
<comment type="similarity">
    <text evidence="1">Belongs to the GSP E family.</text>
</comment>
<dbReference type="SUPFAM" id="SSF52540">
    <property type="entry name" value="P-loop containing nucleoside triphosphate hydrolases"/>
    <property type="match status" value="1"/>
</dbReference>